<feature type="region of interest" description="Disordered" evidence="1">
    <location>
        <begin position="378"/>
        <end position="417"/>
    </location>
</feature>
<feature type="compositionally biased region" description="Pro residues" evidence="1">
    <location>
        <begin position="126"/>
        <end position="138"/>
    </location>
</feature>
<dbReference type="Proteomes" id="UP001438707">
    <property type="component" value="Unassembled WGS sequence"/>
</dbReference>
<evidence type="ECO:0000313" key="4">
    <source>
        <dbReference type="Proteomes" id="UP001438707"/>
    </source>
</evidence>
<keyword evidence="2" id="KW-0812">Transmembrane</keyword>
<comment type="caution">
    <text evidence="3">The sequence shown here is derived from an EMBL/GenBank/DDBJ whole genome shotgun (WGS) entry which is preliminary data.</text>
</comment>
<feature type="region of interest" description="Disordered" evidence="1">
    <location>
        <begin position="557"/>
        <end position="619"/>
    </location>
</feature>
<feature type="compositionally biased region" description="Pro residues" evidence="1">
    <location>
        <begin position="105"/>
        <end position="118"/>
    </location>
</feature>
<feature type="compositionally biased region" description="Gly residues" evidence="1">
    <location>
        <begin position="71"/>
        <end position="85"/>
    </location>
</feature>
<reference evidence="3 4" key="1">
    <citation type="journal article" date="2024" name="Nat. Commun.">
        <title>Phylogenomics reveals the evolutionary origins of lichenization in chlorophyte algae.</title>
        <authorList>
            <person name="Puginier C."/>
            <person name="Libourel C."/>
            <person name="Otte J."/>
            <person name="Skaloud P."/>
            <person name="Haon M."/>
            <person name="Grisel S."/>
            <person name="Petersen M."/>
            <person name="Berrin J.G."/>
            <person name="Delaux P.M."/>
            <person name="Dal Grande F."/>
            <person name="Keller J."/>
        </authorList>
    </citation>
    <scope>NUCLEOTIDE SEQUENCE [LARGE SCALE GENOMIC DNA]</scope>
    <source>
        <strain evidence="3 4">SAG 2145</strain>
    </source>
</reference>
<proteinExistence type="predicted"/>
<dbReference type="AlphaFoldDB" id="A0AAW1QD85"/>
<feature type="compositionally biased region" description="Low complexity" evidence="1">
    <location>
        <begin position="559"/>
        <end position="574"/>
    </location>
</feature>
<feature type="transmembrane region" description="Helical" evidence="2">
    <location>
        <begin position="529"/>
        <end position="548"/>
    </location>
</feature>
<keyword evidence="2" id="KW-0472">Membrane</keyword>
<gene>
    <name evidence="3" type="ORF">WJX74_006938</name>
</gene>
<organism evidence="3 4">
    <name type="scientific">Apatococcus lobatus</name>
    <dbReference type="NCBI Taxonomy" id="904363"/>
    <lineage>
        <taxon>Eukaryota</taxon>
        <taxon>Viridiplantae</taxon>
        <taxon>Chlorophyta</taxon>
        <taxon>core chlorophytes</taxon>
        <taxon>Trebouxiophyceae</taxon>
        <taxon>Chlorellales</taxon>
        <taxon>Chlorellaceae</taxon>
        <taxon>Apatococcus</taxon>
    </lineage>
</organism>
<feature type="region of interest" description="Disordered" evidence="1">
    <location>
        <begin position="262"/>
        <end position="325"/>
    </location>
</feature>
<keyword evidence="4" id="KW-1185">Reference proteome</keyword>
<feature type="compositionally biased region" description="Polar residues" evidence="1">
    <location>
        <begin position="17"/>
        <end position="42"/>
    </location>
</feature>
<feature type="compositionally biased region" description="Low complexity" evidence="1">
    <location>
        <begin position="387"/>
        <end position="396"/>
    </location>
</feature>
<evidence type="ECO:0000256" key="1">
    <source>
        <dbReference type="SAM" id="MobiDB-lite"/>
    </source>
</evidence>
<feature type="compositionally biased region" description="Low complexity" evidence="1">
    <location>
        <begin position="285"/>
        <end position="312"/>
    </location>
</feature>
<sequence length="619" mass="66610">MQEAQDRRKRLRAMQERTGSTGFSEAQTSSSGLGNPFASSSAADGPHLQQAPAAFSFYSDPLAGFQQAVPGSGGFRSAGRSGAGRQGPHPRWPPLGQPPGLFRPQPGPGWGPAPPGPMRPHLLAPPLGPRGPFPPMGPEPMQGPMFPGQGQQPQGHWQAPPRGPFPGRGAWQGPTRGPAPRPVPGAGQRPGLGMPLGHSGQTLGQSNAAGRGGGSEGRGRARQGRGGRGGRGQAMGIEAYYSHDMVEDPWAPLRPQVLRLFQQQQQQPQAASGSKADPLPAFSGPPLHLPAQHHQHEQQTAQSQGEAGAEGAQRSRSAGGRLVGPGQCRGLMIEAMLSMPSRMCPSMTTPEPLHGCPWGCMRSLGNTLFLEASVLRKTPESDSFGKPSSSCSPRAARPSRRPCRPLAAGRGGRQDLNDKAYRTGESLRHRFLHGYSKVDEAVRNGYSEVDRRFNVGEKAGDVANRVKEQARDVDQKFGLRQRVRLLRDDVQRKWPAVQRRWKAFSGSQLGSFTITAGVCYLFVSGVAFRILNILLGLFLLAPIGLSLLSSYNARRARRQGGQQQQQTRTRAQAQNPFAGFSQQPFAGRARGPGRPQQARKESPHDGPVIDAEWETIDDR</sequence>
<dbReference type="PANTHER" id="PTHR36356">
    <property type="entry name" value="EXPRESSED PROTEIN"/>
    <property type="match status" value="1"/>
</dbReference>
<dbReference type="Pfam" id="PF15502">
    <property type="entry name" value="MPLKIP"/>
    <property type="match status" value="1"/>
</dbReference>
<evidence type="ECO:0000313" key="3">
    <source>
        <dbReference type="EMBL" id="KAK9819332.1"/>
    </source>
</evidence>
<dbReference type="PANTHER" id="PTHR36356:SF1">
    <property type="entry name" value="EXPRESSED PROTEIN"/>
    <property type="match status" value="1"/>
</dbReference>
<feature type="compositionally biased region" description="Low complexity" evidence="1">
    <location>
        <begin position="139"/>
        <end position="176"/>
    </location>
</feature>
<protein>
    <submittedName>
        <fullName evidence="3">Uncharacterized protein</fullName>
    </submittedName>
</protein>
<feature type="region of interest" description="Disordered" evidence="1">
    <location>
        <begin position="1"/>
        <end position="46"/>
    </location>
</feature>
<name>A0AAW1QD85_9CHLO</name>
<keyword evidence="2" id="KW-1133">Transmembrane helix</keyword>
<feature type="region of interest" description="Disordered" evidence="1">
    <location>
        <begin position="69"/>
        <end position="233"/>
    </location>
</feature>
<dbReference type="InterPro" id="IPR028265">
    <property type="entry name" value="TTDN1/SICKLE"/>
</dbReference>
<accession>A0AAW1QD85</accession>
<dbReference type="GO" id="GO:0009507">
    <property type="term" value="C:chloroplast"/>
    <property type="evidence" value="ECO:0007669"/>
    <property type="project" value="TreeGrafter"/>
</dbReference>
<dbReference type="EMBL" id="JALJOS010000048">
    <property type="protein sequence ID" value="KAK9819332.1"/>
    <property type="molecule type" value="Genomic_DNA"/>
</dbReference>
<evidence type="ECO:0000256" key="2">
    <source>
        <dbReference type="SAM" id="Phobius"/>
    </source>
</evidence>